<dbReference type="SMART" id="SM00530">
    <property type="entry name" value="HTH_XRE"/>
    <property type="match status" value="1"/>
</dbReference>
<dbReference type="GO" id="GO:0003677">
    <property type="term" value="F:DNA binding"/>
    <property type="evidence" value="ECO:0007669"/>
    <property type="project" value="UniProtKB-KW"/>
</dbReference>
<evidence type="ECO:0000313" key="3">
    <source>
        <dbReference type="EMBL" id="ACV62438.1"/>
    </source>
</evidence>
<evidence type="ECO:0000256" key="1">
    <source>
        <dbReference type="ARBA" id="ARBA00023125"/>
    </source>
</evidence>
<protein>
    <submittedName>
        <fullName evidence="3">Transcriptional regulator, XRE family</fullName>
    </submittedName>
</protein>
<dbReference type="InterPro" id="IPR001387">
    <property type="entry name" value="Cro/C1-type_HTH"/>
</dbReference>
<organism evidence="3 4">
    <name type="scientific">Desulfofarcimen acetoxidans (strain ATCC 49208 / DSM 771 / KCTC 5769 / VKM B-1644 / 5575)</name>
    <name type="common">Desulfotomaculum acetoxidans</name>
    <dbReference type="NCBI Taxonomy" id="485916"/>
    <lineage>
        <taxon>Bacteria</taxon>
        <taxon>Bacillati</taxon>
        <taxon>Bacillota</taxon>
        <taxon>Clostridia</taxon>
        <taxon>Eubacteriales</taxon>
        <taxon>Peptococcaceae</taxon>
        <taxon>Desulfofarcimen</taxon>
    </lineage>
</organism>
<dbReference type="CDD" id="cd00093">
    <property type="entry name" value="HTH_XRE"/>
    <property type="match status" value="1"/>
</dbReference>
<proteinExistence type="predicted"/>
<gene>
    <name evidence="3" type="ordered locus">Dtox_1579</name>
</gene>
<dbReference type="HOGENOM" id="CLU_066192_44_1_9"/>
<keyword evidence="4" id="KW-1185">Reference proteome</keyword>
<dbReference type="Pfam" id="PF01381">
    <property type="entry name" value="HTH_3"/>
    <property type="match status" value="1"/>
</dbReference>
<dbReference type="PANTHER" id="PTHR46558">
    <property type="entry name" value="TRACRIPTIONAL REGULATORY PROTEIN-RELATED-RELATED"/>
    <property type="match status" value="1"/>
</dbReference>
<dbReference type="KEGG" id="dae:Dtox_1579"/>
<evidence type="ECO:0000313" key="4">
    <source>
        <dbReference type="Proteomes" id="UP000002217"/>
    </source>
</evidence>
<dbReference type="InterPro" id="IPR010982">
    <property type="entry name" value="Lambda_DNA-bd_dom_sf"/>
</dbReference>
<feature type="domain" description="HTH cro/C1-type" evidence="2">
    <location>
        <begin position="12"/>
        <end position="66"/>
    </location>
</feature>
<dbReference type="Gene3D" id="1.10.260.40">
    <property type="entry name" value="lambda repressor-like DNA-binding domains"/>
    <property type="match status" value="1"/>
</dbReference>
<reference evidence="3 4" key="1">
    <citation type="journal article" date="2009" name="Stand. Genomic Sci.">
        <title>Complete genome sequence of Desulfotomaculum acetoxidans type strain (5575).</title>
        <authorList>
            <person name="Spring S."/>
            <person name="Lapidus A."/>
            <person name="Schroder M."/>
            <person name="Gleim D."/>
            <person name="Sims D."/>
            <person name="Meincke L."/>
            <person name="Glavina Del Rio T."/>
            <person name="Tice H."/>
            <person name="Copeland A."/>
            <person name="Cheng J.F."/>
            <person name="Lucas S."/>
            <person name="Chen F."/>
            <person name="Nolan M."/>
            <person name="Bruce D."/>
            <person name="Goodwin L."/>
            <person name="Pitluck S."/>
            <person name="Ivanova N."/>
            <person name="Mavromatis K."/>
            <person name="Mikhailova N."/>
            <person name="Pati A."/>
            <person name="Chen A."/>
            <person name="Palaniappan K."/>
            <person name="Land M."/>
            <person name="Hauser L."/>
            <person name="Chang Y.J."/>
            <person name="Jeffries C.D."/>
            <person name="Chain P."/>
            <person name="Saunders E."/>
            <person name="Brettin T."/>
            <person name="Detter J.C."/>
            <person name="Goker M."/>
            <person name="Bristow J."/>
            <person name="Eisen J.A."/>
            <person name="Markowitz V."/>
            <person name="Hugenholtz P."/>
            <person name="Kyrpides N.C."/>
            <person name="Klenk H.P."/>
            <person name="Han C."/>
        </authorList>
    </citation>
    <scope>NUCLEOTIDE SEQUENCE [LARGE SCALE GENOMIC DNA]</scope>
    <source>
        <strain evidence="4">ATCC 49208 / DSM 771 / VKM B-1644</strain>
    </source>
</reference>
<keyword evidence="1" id="KW-0238">DNA-binding</keyword>
<dbReference type="EMBL" id="CP001720">
    <property type="protein sequence ID" value="ACV62438.1"/>
    <property type="molecule type" value="Genomic_DNA"/>
</dbReference>
<dbReference type="SUPFAM" id="SSF47413">
    <property type="entry name" value="lambda repressor-like DNA-binding domains"/>
    <property type="match status" value="1"/>
</dbReference>
<name>C8VW86_DESAS</name>
<dbReference type="PANTHER" id="PTHR46558:SF7">
    <property type="entry name" value="TRANSCRIPTIONAL REGULATOR"/>
    <property type="match status" value="1"/>
</dbReference>
<dbReference type="Proteomes" id="UP000002217">
    <property type="component" value="Chromosome"/>
</dbReference>
<dbReference type="PROSITE" id="PS50943">
    <property type="entry name" value="HTH_CROC1"/>
    <property type="match status" value="1"/>
</dbReference>
<dbReference type="eggNOG" id="COG1476">
    <property type="taxonomic scope" value="Bacteria"/>
</dbReference>
<dbReference type="AlphaFoldDB" id="C8VW86"/>
<sequence length="73" mass="8701">MVRKMAKLITNLKRYRIQANLSQDELARLVGVRRETIVRLEARRYNPSLKLAYDIARIFNASIEEIFTFTDNW</sequence>
<accession>C8VW86</accession>
<evidence type="ECO:0000259" key="2">
    <source>
        <dbReference type="PROSITE" id="PS50943"/>
    </source>
</evidence>